<dbReference type="EMBL" id="KZ678130">
    <property type="protein sequence ID" value="PSN72204.1"/>
    <property type="molecule type" value="Genomic_DNA"/>
</dbReference>
<keyword evidence="5" id="KW-0408">Iron</keyword>
<protein>
    <submittedName>
        <fullName evidence="6">Cytochrome P450</fullName>
    </submittedName>
</protein>
<evidence type="ECO:0000256" key="4">
    <source>
        <dbReference type="ARBA" id="ARBA00022723"/>
    </source>
</evidence>
<dbReference type="STRING" id="1448308.A0A2T2P3F1"/>
<dbReference type="Proteomes" id="UP000240883">
    <property type="component" value="Unassembled WGS sequence"/>
</dbReference>
<dbReference type="AlphaFoldDB" id="A0A2T2P3F1"/>
<gene>
    <name evidence="6" type="ORF">BS50DRAFT_484667</name>
</gene>
<organism evidence="6 7">
    <name type="scientific">Corynespora cassiicola Philippines</name>
    <dbReference type="NCBI Taxonomy" id="1448308"/>
    <lineage>
        <taxon>Eukaryota</taxon>
        <taxon>Fungi</taxon>
        <taxon>Dikarya</taxon>
        <taxon>Ascomycota</taxon>
        <taxon>Pezizomycotina</taxon>
        <taxon>Dothideomycetes</taxon>
        <taxon>Pleosporomycetidae</taxon>
        <taxon>Pleosporales</taxon>
        <taxon>Corynesporascaceae</taxon>
        <taxon>Corynespora</taxon>
    </lineage>
</organism>
<accession>A0A2T2P3F1</accession>
<evidence type="ECO:0000313" key="7">
    <source>
        <dbReference type="Proteomes" id="UP000240883"/>
    </source>
</evidence>
<evidence type="ECO:0000313" key="6">
    <source>
        <dbReference type="EMBL" id="PSN72204.1"/>
    </source>
</evidence>
<sequence length="189" mass="22052">YRRRIHPLSRYPGPFWYSVSTIPAGISLLRGRYAFENKRLHDKYGKSLIRVSPNELSFNTAQAFQDIYGFQQGRRNTRKSLIHTGAVQLGSNINTVQYTIDDAEHSRQRRALSHSFSTTALMEQEPIIQEYATKFIENMREMARKGTEFNICDWFSYFTFDLIGDLSFGESFGCLDHGTILHEIEVFWY</sequence>
<dbReference type="GO" id="GO:0005506">
    <property type="term" value="F:iron ion binding"/>
    <property type="evidence" value="ECO:0007669"/>
    <property type="project" value="InterPro"/>
</dbReference>
<reference evidence="6 7" key="1">
    <citation type="journal article" date="2018" name="Front. Microbiol.">
        <title>Genome-Wide Analysis of Corynespora cassiicola Leaf Fall Disease Putative Effectors.</title>
        <authorList>
            <person name="Lopez D."/>
            <person name="Ribeiro S."/>
            <person name="Label P."/>
            <person name="Fumanal B."/>
            <person name="Venisse J.S."/>
            <person name="Kohler A."/>
            <person name="de Oliveira R.R."/>
            <person name="Labutti K."/>
            <person name="Lipzen A."/>
            <person name="Lail K."/>
            <person name="Bauer D."/>
            <person name="Ohm R.A."/>
            <person name="Barry K.W."/>
            <person name="Spatafora J."/>
            <person name="Grigoriev I.V."/>
            <person name="Martin F.M."/>
            <person name="Pujade-Renaud V."/>
        </authorList>
    </citation>
    <scope>NUCLEOTIDE SEQUENCE [LARGE SCALE GENOMIC DNA]</scope>
    <source>
        <strain evidence="6 7">Philippines</strain>
    </source>
</reference>
<dbReference type="InterPro" id="IPR036396">
    <property type="entry name" value="Cyt_P450_sf"/>
</dbReference>
<keyword evidence="3" id="KW-0349">Heme</keyword>
<dbReference type="GO" id="GO:0004497">
    <property type="term" value="F:monooxygenase activity"/>
    <property type="evidence" value="ECO:0007669"/>
    <property type="project" value="InterPro"/>
</dbReference>
<dbReference type="InterPro" id="IPR050121">
    <property type="entry name" value="Cytochrome_P450_monoxygenase"/>
</dbReference>
<dbReference type="Pfam" id="PF00067">
    <property type="entry name" value="p450"/>
    <property type="match status" value="1"/>
</dbReference>
<dbReference type="SUPFAM" id="SSF48264">
    <property type="entry name" value="Cytochrome P450"/>
    <property type="match status" value="1"/>
</dbReference>
<evidence type="ECO:0000256" key="5">
    <source>
        <dbReference type="ARBA" id="ARBA00023004"/>
    </source>
</evidence>
<evidence type="ECO:0000256" key="2">
    <source>
        <dbReference type="ARBA" id="ARBA00010617"/>
    </source>
</evidence>
<keyword evidence="7" id="KW-1185">Reference proteome</keyword>
<dbReference type="GO" id="GO:0016705">
    <property type="term" value="F:oxidoreductase activity, acting on paired donors, with incorporation or reduction of molecular oxygen"/>
    <property type="evidence" value="ECO:0007669"/>
    <property type="project" value="InterPro"/>
</dbReference>
<evidence type="ECO:0000256" key="3">
    <source>
        <dbReference type="ARBA" id="ARBA00022617"/>
    </source>
</evidence>
<dbReference type="InterPro" id="IPR001128">
    <property type="entry name" value="Cyt_P450"/>
</dbReference>
<feature type="non-terminal residue" evidence="6">
    <location>
        <position position="1"/>
    </location>
</feature>
<comment type="cofactor">
    <cofactor evidence="1">
        <name>heme</name>
        <dbReference type="ChEBI" id="CHEBI:30413"/>
    </cofactor>
</comment>
<dbReference type="Gene3D" id="1.10.630.10">
    <property type="entry name" value="Cytochrome P450"/>
    <property type="match status" value="1"/>
</dbReference>
<comment type="similarity">
    <text evidence="2">Belongs to the cytochrome P450 family.</text>
</comment>
<dbReference type="GO" id="GO:0020037">
    <property type="term" value="F:heme binding"/>
    <property type="evidence" value="ECO:0007669"/>
    <property type="project" value="InterPro"/>
</dbReference>
<evidence type="ECO:0000256" key="1">
    <source>
        <dbReference type="ARBA" id="ARBA00001971"/>
    </source>
</evidence>
<name>A0A2T2P3F1_CORCC</name>
<dbReference type="PANTHER" id="PTHR24305:SF210">
    <property type="entry name" value="CYTOCHROME P450 MONOOXYGENASE ASQL-RELATED"/>
    <property type="match status" value="1"/>
</dbReference>
<dbReference type="PANTHER" id="PTHR24305">
    <property type="entry name" value="CYTOCHROME P450"/>
    <property type="match status" value="1"/>
</dbReference>
<dbReference type="OrthoDB" id="1470350at2759"/>
<keyword evidence="4" id="KW-0479">Metal-binding</keyword>
<proteinExistence type="inferred from homology"/>